<organism evidence="2 3">
    <name type="scientific">Xylaria bambusicola</name>
    <dbReference type="NCBI Taxonomy" id="326684"/>
    <lineage>
        <taxon>Eukaryota</taxon>
        <taxon>Fungi</taxon>
        <taxon>Dikarya</taxon>
        <taxon>Ascomycota</taxon>
        <taxon>Pezizomycotina</taxon>
        <taxon>Sordariomycetes</taxon>
        <taxon>Xylariomycetidae</taxon>
        <taxon>Xylariales</taxon>
        <taxon>Xylariaceae</taxon>
        <taxon>Xylaria</taxon>
    </lineage>
</organism>
<feature type="region of interest" description="Disordered" evidence="1">
    <location>
        <begin position="41"/>
        <end position="71"/>
    </location>
</feature>
<dbReference type="AlphaFoldDB" id="A0AAN7UWM3"/>
<evidence type="ECO:0000256" key="1">
    <source>
        <dbReference type="SAM" id="MobiDB-lite"/>
    </source>
</evidence>
<feature type="compositionally biased region" description="Polar residues" evidence="1">
    <location>
        <begin position="41"/>
        <end position="50"/>
    </location>
</feature>
<accession>A0AAN7UWM3</accession>
<proteinExistence type="predicted"/>
<gene>
    <name evidence="2" type="ORF">RRF57_013347</name>
</gene>
<dbReference type="EMBL" id="JAWHQM010000182">
    <property type="protein sequence ID" value="KAK5637632.1"/>
    <property type="molecule type" value="Genomic_DNA"/>
</dbReference>
<reference evidence="2 3" key="1">
    <citation type="submission" date="2023-10" db="EMBL/GenBank/DDBJ databases">
        <title>Draft genome sequence of Xylaria bambusicola isolate GMP-LS, the root and basal stem rot pathogen of sugarcane in Indonesia.</title>
        <authorList>
            <person name="Selvaraj P."/>
            <person name="Muralishankar V."/>
            <person name="Muruganantham S."/>
            <person name="Sp S."/>
            <person name="Haryani S."/>
            <person name="Lau K.J.X."/>
            <person name="Naqvi N.I."/>
        </authorList>
    </citation>
    <scope>NUCLEOTIDE SEQUENCE [LARGE SCALE GENOMIC DNA]</scope>
    <source>
        <strain evidence="2">GMP-LS</strain>
    </source>
</reference>
<name>A0AAN7UWM3_9PEZI</name>
<protein>
    <submittedName>
        <fullName evidence="2">Uncharacterized protein</fullName>
    </submittedName>
</protein>
<evidence type="ECO:0000313" key="3">
    <source>
        <dbReference type="Proteomes" id="UP001305414"/>
    </source>
</evidence>
<feature type="region of interest" description="Disordered" evidence="1">
    <location>
        <begin position="1"/>
        <end position="27"/>
    </location>
</feature>
<evidence type="ECO:0000313" key="2">
    <source>
        <dbReference type="EMBL" id="KAK5637632.1"/>
    </source>
</evidence>
<keyword evidence="3" id="KW-1185">Reference proteome</keyword>
<feature type="compositionally biased region" description="Basic and acidic residues" evidence="1">
    <location>
        <begin position="16"/>
        <end position="27"/>
    </location>
</feature>
<comment type="caution">
    <text evidence="2">The sequence shown here is derived from an EMBL/GenBank/DDBJ whole genome shotgun (WGS) entry which is preliminary data.</text>
</comment>
<dbReference type="Proteomes" id="UP001305414">
    <property type="component" value="Unassembled WGS sequence"/>
</dbReference>
<sequence>MDRMQKEEPSAVGKTQTDHIVPDTDRGLEESRFASIEELLTSAQTSSTNDPCPPDGTLSIAQQHPLPITSF</sequence>